<feature type="region of interest" description="Disordered" evidence="2">
    <location>
        <begin position="272"/>
        <end position="372"/>
    </location>
</feature>
<feature type="compositionally biased region" description="Low complexity" evidence="2">
    <location>
        <begin position="313"/>
        <end position="327"/>
    </location>
</feature>
<dbReference type="RefSeq" id="XP_019020209.1">
    <property type="nucleotide sequence ID" value="XM_019160448.1"/>
</dbReference>
<dbReference type="STRING" id="763406.A0A1E3NSW6"/>
<dbReference type="InterPro" id="IPR008936">
    <property type="entry name" value="Rho_GTPase_activation_prot"/>
</dbReference>
<dbReference type="GeneID" id="30177135"/>
<dbReference type="InterPro" id="IPR036865">
    <property type="entry name" value="CRAL-TRIO_dom_sf"/>
</dbReference>
<keyword evidence="1" id="KW-0343">GTPase activation</keyword>
<feature type="compositionally biased region" description="Low complexity" evidence="2">
    <location>
        <begin position="784"/>
        <end position="808"/>
    </location>
</feature>
<evidence type="ECO:0000256" key="2">
    <source>
        <dbReference type="SAM" id="MobiDB-lite"/>
    </source>
</evidence>
<feature type="region of interest" description="Disordered" evidence="2">
    <location>
        <begin position="1"/>
        <end position="77"/>
    </location>
</feature>
<dbReference type="PROSITE" id="PS50018">
    <property type="entry name" value="RAS_GTPASE_ACTIV_2"/>
    <property type="match status" value="1"/>
</dbReference>
<protein>
    <recommendedName>
        <fullName evidence="3">Ras-GAP domain-containing protein</fullName>
    </recommendedName>
</protein>
<feature type="region of interest" description="Disordered" evidence="2">
    <location>
        <begin position="784"/>
        <end position="830"/>
    </location>
</feature>
<reference evidence="4 5" key="1">
    <citation type="journal article" date="2016" name="Proc. Natl. Acad. Sci. U.S.A.">
        <title>Comparative genomics of biotechnologically important yeasts.</title>
        <authorList>
            <person name="Riley R."/>
            <person name="Haridas S."/>
            <person name="Wolfe K.H."/>
            <person name="Lopes M.R."/>
            <person name="Hittinger C.T."/>
            <person name="Goeker M."/>
            <person name="Salamov A.A."/>
            <person name="Wisecaver J.H."/>
            <person name="Long T.M."/>
            <person name="Calvey C.H."/>
            <person name="Aerts A.L."/>
            <person name="Barry K.W."/>
            <person name="Choi C."/>
            <person name="Clum A."/>
            <person name="Coughlan A.Y."/>
            <person name="Deshpande S."/>
            <person name="Douglass A.P."/>
            <person name="Hanson S.J."/>
            <person name="Klenk H.-P."/>
            <person name="LaButti K.M."/>
            <person name="Lapidus A."/>
            <person name="Lindquist E.A."/>
            <person name="Lipzen A.M."/>
            <person name="Meier-Kolthoff J.P."/>
            <person name="Ohm R.A."/>
            <person name="Otillar R.P."/>
            <person name="Pangilinan J.L."/>
            <person name="Peng Y."/>
            <person name="Rokas A."/>
            <person name="Rosa C.A."/>
            <person name="Scheuner C."/>
            <person name="Sibirny A.A."/>
            <person name="Slot J.C."/>
            <person name="Stielow J.B."/>
            <person name="Sun H."/>
            <person name="Kurtzman C.P."/>
            <person name="Blackwell M."/>
            <person name="Grigoriev I.V."/>
            <person name="Jeffries T.W."/>
        </authorList>
    </citation>
    <scope>NUCLEOTIDE SEQUENCE [LARGE SCALE GENOMIC DNA]</scope>
    <source>
        <strain evidence="4 5">NRRL Y-2026</strain>
    </source>
</reference>
<dbReference type="Proteomes" id="UP000094455">
    <property type="component" value="Unassembled WGS sequence"/>
</dbReference>
<feature type="compositionally biased region" description="Polar residues" evidence="2">
    <location>
        <begin position="68"/>
        <end position="77"/>
    </location>
</feature>
<dbReference type="Gene3D" id="3.40.525.10">
    <property type="entry name" value="CRAL-TRIO lipid binding domain"/>
    <property type="match status" value="1"/>
</dbReference>
<organism evidence="4 5">
    <name type="scientific">Pichia membranifaciens NRRL Y-2026</name>
    <dbReference type="NCBI Taxonomy" id="763406"/>
    <lineage>
        <taxon>Eukaryota</taxon>
        <taxon>Fungi</taxon>
        <taxon>Dikarya</taxon>
        <taxon>Ascomycota</taxon>
        <taxon>Saccharomycotina</taxon>
        <taxon>Pichiomycetes</taxon>
        <taxon>Pichiales</taxon>
        <taxon>Pichiaceae</taxon>
        <taxon>Pichia</taxon>
    </lineage>
</organism>
<sequence length="2951" mass="335174">MNNHSRSSRMASGDRPDAGHHARVSSGASRSSPGGSPTTAAAAVPAPSRHTDSRLNTSVNASSSASAPTNISPLSPSVTVDALHQSPSTTAPPDAPTKFLPVENSIISVIFARIDLLLPYISGYSVPQVLAEPCYIQAKAHLLKLTVSSNYLRDILSCVYNLLLQVLEKDPGKSQYDRSTNTLNSIYIMLTLLANIINNLKAHENLDHSATDIFKSLGLKITSFTLEDSHLTSSPVYAIDVALATKLLRLLITLKSDHDCLATLFSITDYPNSSVSSSNTASANSSTNANVNTHSILNSPPSLQRPASLHGNIISSSSSSSSSSSIPTSPPAHPQSNSFSFASSSSSNTANTTTSSSSHSASSDSRISPSMVEDHNEVTKLLKKFQILENSELISNIDKKIFSVFHYIAASNPNEYLEFMKMLFRRIPLENLYIRGSHVIQFAFISSKNFNGHIQFIRDLLYITRKNSQKSLYLHYFSKAILSWAMNRSEDFLKVVDTSTCSKNAEVLFDTLYRQLDPKYCPKVYYSILSCLFLFQPKQLNKYISDKSNKSTTQALKRSITNVTKLNSSRQKFLADFVLLVNRSPELAEPLISFLLVGCSVGTYNKTHALYNFAVFMKDPLTLQVNMESPDGTYSQYPTTNNVPPTISYSANSSMTSTDSNKYGYLLDCSIHGSNVIQDLKVGILAVSLIVNSYILPDKILGALKSEKSAMGSMALFTGAFRLLIGIPSLNELTFRFVQDLSPTLLKVLSILCEALTNPKKDLLNDNINDSLNLQLSSMNISPISPSSNRTSSFSSADVVRTSSTRSKSSSKKIRISSATPTSPPPNVPSNFFRASPLRLNYDDSRLDNYSIYSSESTKSLDSESHLAHMNAATGTYELKENIDPSALKRHIMQCNPSLLKENVINLLMVYSSYPFLCYVDVESENKASQDFYLSFEKSFKRFIEKVARLLYLDDDDIFKATESYLLSFCLTVSTVHPQKVFLAYIATAILIDSVSQVGISLSLSNEKRNRIIKLIFNLLETRAEHTDFNVLFNNSEMIRPFHLSGSCKRMVKHFERVIYIGLFSSNIETIRASKRLLQYYVFVITNKHHLPSCFDGANLDLANSILDDKMAFGLVTIRRKMRDRLCHIKKPTETLLSVWSLMYEKVASVYDYESGPNINSSMAELDDFFSSHHVISEIEIYSEYLASLGGIILSDDFADDLRQPLLKVSLEKFLGNKVISLFSKDIEKREHSREILSVSVHPYLCESLLHYIKLVLPRFKNNLDKGEYNVCELFLSVLRSICQIENESLFPHTPELWDINFTLLKMLNLENNTPSFLRLKLKFCKLQALFLSKLEELALNGNIINKNEYARVAADYLEFSSIPERETDLSRKKVLSFASSRTDMSSANKKMSNKLIEFKESELKDLHMDIKVEVSIMLKQIFYRLPLDTPRKHGGAEEDRSAENVVFSNYFNLFVRLLEKLDEVKNEEDNYTPIAHRTSSIIKEIIQALINLLNSNSNIGLRYSLPLGYHTDDLIRVSFIDVFSNIIKEIYCSFEKKVSVATLYDQGCAIFTSDFDLFLAAASCCPKSEIEAYASSILELPVNEKQRLKLLLSLIRFDVLQTSDKNEILRSNTVGTRVIALYSRDHATDYMKSIFEPIFHEMIEKKEYFEVEKAGNQTEEEKAVNIKLFFKYLNIIATAFDDSINEMPIGIRLIAKVIFDATTEVLPEIKFTSLNAYLFLRLINPTIVSPEHVEIVDCTDPLFKRSLMQLARVIQTIVNEAPVRLPLLEGKSEDLFYAKQKFFFFMKQVVNFNIEEAFGKIDPAEEISVESFKKLERQDSCAYLHGFFYDNWLEIRKIYCSESFGYGISKQEKFKTVREIDRILSNIGLPKRLKGYEIPESVKDDKSSKGILLYDFMSRASLALEEVPFIKVLVTKDGLPLVCVNTLEFPEDLTSEVYVYNLLQTLGKFWDAPFCVLIDLTAFSKFEVFEQARELLKAIMSSQYKANCKRIYYVNMSPAFFQRLKNFDQHFVNEEELVNPDFIFLSTNDDAKVFNRNKIIGYTNAISNDSRVTFQDVSIYQEESKRFIPVKLKIGYHFLQIYSALPQRLKIRNKMHIINLVDCFKISELKDISLTALTGIANEISMLDMETNKRLILTSTKKIEIMRTMYFSRAIMNNNSYTDDDYGVASNPKFTVGQLLNISLAGLLSKSAEIRTASYALLASVQQSVGLQTGKSIDSIEGVVFPYGNIDYVCSVSARIAENHPDLTYAFIYGFFGAYNSLGEEDKNSLVLCVSPWVKNIYRYVYLSNSLMGPGRARDIIRKCVRSSRKQKHFQVFSLFIWPQLSLEDGLINIIIDEIVAASIDHEAEGNDWQRITKYWPLRSSIEICSVIIKRMKYKSYNMPLNESEIEAHTRWIETTVLARFLSYLIFDSLLFVDRYISDIFYIVTIYMDHGPLELRRSLIHLLARTFHSYLSKPTLTDEQHSLIRNQIELLNGPRFRMLFGLTRDDDDVFRHNRMLGTDVSSKANAITTLCDLLTSFLQNYLDSEEYELQMIRWNSSVYKLSFDDDAQLQSRAILIMGSLTKQGISNVLVLKFISLVRTKALNIMSSGKTDLHNLKLIICTLHAFGKAIVGISENSIFHPVIFWFHVNVLLSNDVSYFRYGTDYLAATLNNISVYLEDKDITLVDYLFEHKKLLGNMFDRAEEEFDFKLTRQNFDVVLALISCKGLESPFAYKYATNTMKVLLKIRYQEYMRKPFDKYNEFNCYLFFIFLTSGSNEEMISAVEECGMGDIEYITSVNNCKIPKILIDWFSDLTLNVYTTCLGAANYFMKQKLDELASTRVISLYVEIFRNDPKIILKMFKRVEGVLNKFIASSSTPNLLETVLDMLVTLMNNPEYVSYQLDEKGWMNKLEENDVRGITNFTFDVNNSLFETSAYKLTDTNKRRLNIADALLEKIMEVYKDESDSYA</sequence>
<dbReference type="SMART" id="SM00323">
    <property type="entry name" value="RasGAP"/>
    <property type="match status" value="1"/>
</dbReference>
<dbReference type="Gene3D" id="1.10.506.10">
    <property type="entry name" value="GTPase Activation - p120gap, domain 1"/>
    <property type="match status" value="1"/>
</dbReference>
<dbReference type="PANTHER" id="PTHR10194">
    <property type="entry name" value="RAS GTPASE-ACTIVATING PROTEINS"/>
    <property type="match status" value="1"/>
</dbReference>
<dbReference type="GO" id="GO:0005096">
    <property type="term" value="F:GTPase activator activity"/>
    <property type="evidence" value="ECO:0007669"/>
    <property type="project" value="UniProtKB-KW"/>
</dbReference>
<dbReference type="SUPFAM" id="SSF48350">
    <property type="entry name" value="GTPase activation domain, GAP"/>
    <property type="match status" value="1"/>
</dbReference>
<dbReference type="Pfam" id="PF00616">
    <property type="entry name" value="RasGAP"/>
    <property type="match status" value="1"/>
</dbReference>
<dbReference type="PANTHER" id="PTHR10194:SF150">
    <property type="entry name" value="RAS-GAP DOMAIN-CONTAINING PROTEIN"/>
    <property type="match status" value="1"/>
</dbReference>
<dbReference type="Gene3D" id="2.30.29.30">
    <property type="entry name" value="Pleckstrin-homology domain (PH domain)/Phosphotyrosine-binding domain (PTB)"/>
    <property type="match status" value="1"/>
</dbReference>
<proteinExistence type="predicted"/>
<accession>A0A1E3NSW6</accession>
<evidence type="ECO:0000256" key="1">
    <source>
        <dbReference type="ARBA" id="ARBA00022468"/>
    </source>
</evidence>
<evidence type="ECO:0000259" key="3">
    <source>
        <dbReference type="PROSITE" id="PS50018"/>
    </source>
</evidence>
<keyword evidence="5" id="KW-1185">Reference proteome</keyword>
<feature type="domain" description="Ras-GAP" evidence="3">
    <location>
        <begin position="1570"/>
        <end position="1760"/>
    </location>
</feature>
<feature type="compositionally biased region" description="Polar residues" evidence="2">
    <location>
        <begin position="1"/>
        <end position="10"/>
    </location>
</feature>
<name>A0A1E3NSW6_9ASCO</name>
<dbReference type="OrthoDB" id="28245at2759"/>
<dbReference type="EMBL" id="KV454001">
    <property type="protein sequence ID" value="ODQ49096.1"/>
    <property type="molecule type" value="Genomic_DNA"/>
</dbReference>
<gene>
    <name evidence="4" type="ORF">PICMEDRAFT_14584</name>
</gene>
<feature type="compositionally biased region" description="Low complexity" evidence="2">
    <location>
        <begin position="24"/>
        <end position="48"/>
    </location>
</feature>
<dbReference type="InterPro" id="IPR039360">
    <property type="entry name" value="Ras_GTPase"/>
</dbReference>
<dbReference type="InterPro" id="IPR001936">
    <property type="entry name" value="RasGAP_dom"/>
</dbReference>
<feature type="compositionally biased region" description="Low complexity" evidence="2">
    <location>
        <begin position="336"/>
        <end position="365"/>
    </location>
</feature>
<evidence type="ECO:0000313" key="5">
    <source>
        <dbReference type="Proteomes" id="UP000094455"/>
    </source>
</evidence>
<feature type="compositionally biased region" description="Low complexity" evidence="2">
    <location>
        <begin position="272"/>
        <end position="293"/>
    </location>
</feature>
<dbReference type="InterPro" id="IPR011993">
    <property type="entry name" value="PH-like_dom_sf"/>
</dbReference>
<evidence type="ECO:0000313" key="4">
    <source>
        <dbReference type="EMBL" id="ODQ49096.1"/>
    </source>
</evidence>